<comment type="caution">
    <text evidence="1">The sequence shown here is derived from an EMBL/GenBank/DDBJ whole genome shotgun (WGS) entry which is preliminary data.</text>
</comment>
<accession>A0A846QZL1</accession>
<protein>
    <submittedName>
        <fullName evidence="1">Uncharacterized protein</fullName>
    </submittedName>
</protein>
<dbReference type="Proteomes" id="UP000590442">
    <property type="component" value="Unassembled WGS sequence"/>
</dbReference>
<evidence type="ECO:0000313" key="1">
    <source>
        <dbReference type="EMBL" id="NJB70039.1"/>
    </source>
</evidence>
<dbReference type="EMBL" id="JAATJJ010000001">
    <property type="protein sequence ID" value="NJB70039.1"/>
    <property type="molecule type" value="Genomic_DNA"/>
</dbReference>
<sequence>MGLTELNEFLAEKREGAFNVDGIITSYGYIDLNPLFCSF</sequence>
<organism evidence="1 2">
    <name type="scientific">Saonia flava</name>
    <dbReference type="NCBI Taxonomy" id="523696"/>
    <lineage>
        <taxon>Bacteria</taxon>
        <taxon>Pseudomonadati</taxon>
        <taxon>Bacteroidota</taxon>
        <taxon>Flavobacteriia</taxon>
        <taxon>Flavobacteriales</taxon>
        <taxon>Flavobacteriaceae</taxon>
        <taxon>Saonia</taxon>
    </lineage>
</organism>
<reference evidence="1 2" key="1">
    <citation type="submission" date="2020-03" db="EMBL/GenBank/DDBJ databases">
        <title>Genomic Encyclopedia of Type Strains, Phase IV (KMG-IV): sequencing the most valuable type-strain genomes for metagenomic binning, comparative biology and taxonomic classification.</title>
        <authorList>
            <person name="Goeker M."/>
        </authorList>
    </citation>
    <scope>NUCLEOTIDE SEQUENCE [LARGE SCALE GENOMIC DNA]</scope>
    <source>
        <strain evidence="1 2">DSM 29762</strain>
    </source>
</reference>
<gene>
    <name evidence="1" type="ORF">GGR42_000501</name>
</gene>
<name>A0A846QZL1_9FLAO</name>
<proteinExistence type="predicted"/>
<evidence type="ECO:0000313" key="2">
    <source>
        <dbReference type="Proteomes" id="UP000590442"/>
    </source>
</evidence>
<dbReference type="AlphaFoldDB" id="A0A846QZL1"/>
<keyword evidence="2" id="KW-1185">Reference proteome</keyword>